<reference evidence="1 2" key="2">
    <citation type="submission" date="2018-11" db="EMBL/GenBank/DDBJ databases">
        <authorList>
            <consortium name="Pathogen Informatics"/>
        </authorList>
    </citation>
    <scope>NUCLEOTIDE SEQUENCE [LARGE SCALE GENOMIC DNA]</scope>
</reference>
<evidence type="ECO:0000313" key="2">
    <source>
        <dbReference type="Proteomes" id="UP000270296"/>
    </source>
</evidence>
<dbReference type="PROSITE" id="PS51257">
    <property type="entry name" value="PROKAR_LIPOPROTEIN"/>
    <property type="match status" value="1"/>
</dbReference>
<dbReference type="Proteomes" id="UP000270296">
    <property type="component" value="Unassembled WGS sequence"/>
</dbReference>
<accession>A0A183IGF7</accession>
<sequence>MELRLDTTVIGKRVVTTMQMSFSCNIKNVEERQEGEQNNPISSLLSAASIRHVLHSNTFLFCGSAYLGGVIPMSIRKSANFEQTYAKSNATAVDDSRHRDTSFDMKVWTKRHCGHF</sequence>
<proteinExistence type="predicted"/>
<gene>
    <name evidence="1" type="ORF">SBAD_LOCUS2701</name>
</gene>
<organism evidence="3">
    <name type="scientific">Soboliphyme baturini</name>
    <dbReference type="NCBI Taxonomy" id="241478"/>
    <lineage>
        <taxon>Eukaryota</taxon>
        <taxon>Metazoa</taxon>
        <taxon>Ecdysozoa</taxon>
        <taxon>Nematoda</taxon>
        <taxon>Enoplea</taxon>
        <taxon>Dorylaimia</taxon>
        <taxon>Dioctophymatida</taxon>
        <taxon>Dioctophymatoidea</taxon>
        <taxon>Soboliphymatidae</taxon>
        <taxon>Soboliphyme</taxon>
    </lineage>
</organism>
<dbReference type="WBParaSite" id="SBAD_0000283101-mRNA-1">
    <property type="protein sequence ID" value="SBAD_0000283101-mRNA-1"/>
    <property type="gene ID" value="SBAD_0000283101"/>
</dbReference>
<keyword evidence="2" id="KW-1185">Reference proteome</keyword>
<dbReference type="EMBL" id="UZAM01007362">
    <property type="protein sequence ID" value="VDO98652.1"/>
    <property type="molecule type" value="Genomic_DNA"/>
</dbReference>
<name>A0A183IGF7_9BILA</name>
<evidence type="ECO:0000313" key="1">
    <source>
        <dbReference type="EMBL" id="VDO98652.1"/>
    </source>
</evidence>
<dbReference type="AlphaFoldDB" id="A0A183IGF7"/>
<protein>
    <submittedName>
        <fullName evidence="1 3">Uncharacterized protein</fullName>
    </submittedName>
</protein>
<reference evidence="3" key="1">
    <citation type="submission" date="2016-06" db="UniProtKB">
        <authorList>
            <consortium name="WormBaseParasite"/>
        </authorList>
    </citation>
    <scope>IDENTIFICATION</scope>
</reference>
<evidence type="ECO:0000313" key="3">
    <source>
        <dbReference type="WBParaSite" id="SBAD_0000283101-mRNA-1"/>
    </source>
</evidence>